<keyword evidence="5" id="KW-1015">Disulfide bond</keyword>
<evidence type="ECO:0000256" key="2">
    <source>
        <dbReference type="ARBA" id="ARBA00009128"/>
    </source>
</evidence>
<dbReference type="Proteomes" id="UP000694388">
    <property type="component" value="Unplaced"/>
</dbReference>
<organism evidence="8 9">
    <name type="scientific">Eptatretus burgeri</name>
    <name type="common">Inshore hagfish</name>
    <dbReference type="NCBI Taxonomy" id="7764"/>
    <lineage>
        <taxon>Eukaryota</taxon>
        <taxon>Metazoa</taxon>
        <taxon>Chordata</taxon>
        <taxon>Craniata</taxon>
        <taxon>Vertebrata</taxon>
        <taxon>Cyclostomata</taxon>
        <taxon>Myxini</taxon>
        <taxon>Myxiniformes</taxon>
        <taxon>Myxinidae</taxon>
        <taxon>Eptatretinae</taxon>
        <taxon>Eptatretus</taxon>
    </lineage>
</organism>
<evidence type="ECO:0000256" key="3">
    <source>
        <dbReference type="ARBA" id="ARBA00022525"/>
    </source>
</evidence>
<dbReference type="Gene3D" id="2.10.90.10">
    <property type="entry name" value="Cystine-knot cytokines"/>
    <property type="match status" value="1"/>
</dbReference>
<dbReference type="PANTHER" id="PTHR11509:SF0">
    <property type="entry name" value="GLYCOPROTEIN HORMONES ALPHA CHAIN"/>
    <property type="match status" value="1"/>
</dbReference>
<dbReference type="GO" id="GO:0016913">
    <property type="term" value="F:follicle-stimulating hormone activity"/>
    <property type="evidence" value="ECO:0007669"/>
    <property type="project" value="TreeGrafter"/>
</dbReference>
<dbReference type="Pfam" id="PF00236">
    <property type="entry name" value="Hormone_6"/>
    <property type="match status" value="1"/>
</dbReference>
<keyword evidence="6 7" id="KW-0325">Glycoprotein</keyword>
<dbReference type="Ensembl" id="ENSEBUT00000017255.1">
    <property type="protein sequence ID" value="ENSEBUP00000016679.1"/>
    <property type="gene ID" value="ENSEBUG00000010464.1"/>
</dbReference>
<dbReference type="GO" id="GO:0010893">
    <property type="term" value="P:positive regulation of steroid biosynthetic process"/>
    <property type="evidence" value="ECO:0007669"/>
    <property type="project" value="TreeGrafter"/>
</dbReference>
<evidence type="ECO:0000256" key="4">
    <source>
        <dbReference type="ARBA" id="ARBA00022702"/>
    </source>
</evidence>
<dbReference type="PANTHER" id="PTHR11509">
    <property type="entry name" value="GLYCOPROTEIN HORMONE ALPHA CHAIN"/>
    <property type="match status" value="1"/>
</dbReference>
<dbReference type="GO" id="GO:0016914">
    <property type="term" value="C:follicle-stimulating hormone complex"/>
    <property type="evidence" value="ECO:0007669"/>
    <property type="project" value="TreeGrafter"/>
</dbReference>
<comment type="subunit">
    <text evidence="7">Heterodimer of an alpha and a beta chain.</text>
</comment>
<comment type="subcellular location">
    <subcellularLocation>
        <location evidence="1 7">Secreted</location>
    </subcellularLocation>
</comment>
<sequence>MPYPQKYPTLPLPFMALPVTELNHKLHHVLQCAGYCFSRAYPTPPSVMDSMISPKNITSEALCCVASNWTQVRVHTVSCHW</sequence>
<reference evidence="8" key="1">
    <citation type="submission" date="2025-08" db="UniProtKB">
        <authorList>
            <consortium name="Ensembl"/>
        </authorList>
    </citation>
    <scope>IDENTIFICATION</scope>
</reference>
<evidence type="ECO:0000313" key="8">
    <source>
        <dbReference type="Ensembl" id="ENSEBUP00000016679.1"/>
    </source>
</evidence>
<evidence type="ECO:0000256" key="1">
    <source>
        <dbReference type="ARBA" id="ARBA00004613"/>
    </source>
</evidence>
<dbReference type="PRINTS" id="PR00274">
    <property type="entry name" value="GLYCOHORMONE"/>
</dbReference>
<evidence type="ECO:0000256" key="5">
    <source>
        <dbReference type="ARBA" id="ARBA00023157"/>
    </source>
</evidence>
<dbReference type="InterPro" id="IPR000476">
    <property type="entry name" value="Glyco_hormone"/>
</dbReference>
<keyword evidence="9" id="KW-1185">Reference proteome</keyword>
<dbReference type="AlphaFoldDB" id="A0A8C4QMH0"/>
<dbReference type="InterPro" id="IPR029034">
    <property type="entry name" value="Cystine-knot_cytokine"/>
</dbReference>
<dbReference type="GO" id="GO:0006590">
    <property type="term" value="P:thyroid hormone generation"/>
    <property type="evidence" value="ECO:0007669"/>
    <property type="project" value="TreeGrafter"/>
</dbReference>
<proteinExistence type="inferred from homology"/>
<dbReference type="SUPFAM" id="SSF57501">
    <property type="entry name" value="Cystine-knot cytokines"/>
    <property type="match status" value="1"/>
</dbReference>
<keyword evidence="3 7" id="KW-0964">Secreted</keyword>
<evidence type="ECO:0000256" key="6">
    <source>
        <dbReference type="ARBA" id="ARBA00023180"/>
    </source>
</evidence>
<reference evidence="8" key="2">
    <citation type="submission" date="2025-09" db="UniProtKB">
        <authorList>
            <consortium name="Ensembl"/>
        </authorList>
    </citation>
    <scope>IDENTIFICATION</scope>
</reference>
<dbReference type="PROSITE" id="PS50277">
    <property type="entry name" value="GLYCO_HORMONE_ALPHA_3"/>
    <property type="match status" value="1"/>
</dbReference>
<evidence type="ECO:0000313" key="9">
    <source>
        <dbReference type="Proteomes" id="UP000694388"/>
    </source>
</evidence>
<accession>A0A8C4QMH0</accession>
<dbReference type="GO" id="GO:0005615">
    <property type="term" value="C:extracellular space"/>
    <property type="evidence" value="ECO:0007669"/>
    <property type="project" value="TreeGrafter"/>
</dbReference>
<keyword evidence="4 7" id="KW-0372">Hormone</keyword>
<comment type="similarity">
    <text evidence="2 7">Belongs to the glycoprotein hormones subunit alpha family.</text>
</comment>
<protein>
    <recommendedName>
        <fullName evidence="7">Glycoprotein hormones alpha chain</fullName>
    </recommendedName>
</protein>
<dbReference type="SMART" id="SM00067">
    <property type="entry name" value="GHA"/>
    <property type="match status" value="1"/>
</dbReference>
<evidence type="ECO:0000256" key="7">
    <source>
        <dbReference type="RuleBase" id="RU362129"/>
    </source>
</evidence>
<name>A0A8C4QMH0_EPTBU</name>